<dbReference type="EMBL" id="CP159872">
    <property type="protein sequence ID" value="XCM79806.1"/>
    <property type="molecule type" value="Genomic_DNA"/>
</dbReference>
<evidence type="ECO:0000256" key="1">
    <source>
        <dbReference type="SAM" id="MobiDB-lite"/>
    </source>
</evidence>
<dbReference type="RefSeq" id="WP_354640734.1">
    <property type="nucleotide sequence ID" value="NZ_CP159872.1"/>
</dbReference>
<gene>
    <name evidence="2" type="ORF">ABWK59_13190</name>
</gene>
<evidence type="ECO:0008006" key="3">
    <source>
        <dbReference type="Google" id="ProtNLM"/>
    </source>
</evidence>
<sequence length="158" mass="16458">MSTGTGSTGGSGYRIEVESLRAFATQVRGLLKEFEDGAGGSKAYGQSGVARNAFGGFAEAEALYTKYEEMRDGLRAVLDAVHAAIDEAHHKADLTAANYEEQEDEASRGLKIGNDGWSVANPSAASRAIYGYGAASTPTSKPSATQSTSSSNAPQPSW</sequence>
<proteinExistence type="predicted"/>
<reference evidence="2" key="1">
    <citation type="submission" date="2024-06" db="EMBL/GenBank/DDBJ databases">
        <title>The genome sequences of Kitasatospora sp. strain HUAS MG31.</title>
        <authorList>
            <person name="Mo P."/>
        </authorList>
    </citation>
    <scope>NUCLEOTIDE SEQUENCE</scope>
    <source>
        <strain evidence="2">HUAS MG31</strain>
    </source>
</reference>
<accession>A0AAU8JXN1</accession>
<organism evidence="2">
    <name type="scientific">Kitasatospora camelliae</name>
    <dbReference type="NCBI Taxonomy" id="3156397"/>
    <lineage>
        <taxon>Bacteria</taxon>
        <taxon>Bacillati</taxon>
        <taxon>Actinomycetota</taxon>
        <taxon>Actinomycetes</taxon>
        <taxon>Kitasatosporales</taxon>
        <taxon>Streptomycetaceae</taxon>
        <taxon>Kitasatospora</taxon>
    </lineage>
</organism>
<dbReference type="AlphaFoldDB" id="A0AAU8JXN1"/>
<name>A0AAU8JXN1_9ACTN</name>
<protein>
    <recommendedName>
        <fullName evidence="3">Excreted virulence factor EspC (Type VII ESX diderm)</fullName>
    </recommendedName>
</protein>
<dbReference type="KEGG" id="kcm:ABWK59_13190"/>
<evidence type="ECO:0000313" key="2">
    <source>
        <dbReference type="EMBL" id="XCM79806.1"/>
    </source>
</evidence>
<feature type="region of interest" description="Disordered" evidence="1">
    <location>
        <begin position="134"/>
        <end position="158"/>
    </location>
</feature>